<dbReference type="EMBL" id="CVRI01000047">
    <property type="protein sequence ID" value="CRK97212.1"/>
    <property type="molecule type" value="Genomic_DNA"/>
</dbReference>
<dbReference type="Proteomes" id="UP000183832">
    <property type="component" value="Unassembled WGS sequence"/>
</dbReference>
<dbReference type="AlphaFoldDB" id="A0A1J1ICD7"/>
<proteinExistence type="predicted"/>
<accession>A0A1J1ICD7</accession>
<evidence type="ECO:0000313" key="1">
    <source>
        <dbReference type="EMBL" id="CRK97212.1"/>
    </source>
</evidence>
<protein>
    <submittedName>
        <fullName evidence="1">CLUMA_CG010609, isoform A</fullName>
    </submittedName>
</protein>
<gene>
    <name evidence="1" type="ORF">CLUMA_CG010609</name>
</gene>
<organism evidence="1 2">
    <name type="scientific">Clunio marinus</name>
    <dbReference type="NCBI Taxonomy" id="568069"/>
    <lineage>
        <taxon>Eukaryota</taxon>
        <taxon>Metazoa</taxon>
        <taxon>Ecdysozoa</taxon>
        <taxon>Arthropoda</taxon>
        <taxon>Hexapoda</taxon>
        <taxon>Insecta</taxon>
        <taxon>Pterygota</taxon>
        <taxon>Neoptera</taxon>
        <taxon>Endopterygota</taxon>
        <taxon>Diptera</taxon>
        <taxon>Nematocera</taxon>
        <taxon>Chironomoidea</taxon>
        <taxon>Chironomidae</taxon>
        <taxon>Clunio</taxon>
    </lineage>
</organism>
<evidence type="ECO:0000313" key="2">
    <source>
        <dbReference type="Proteomes" id="UP000183832"/>
    </source>
</evidence>
<keyword evidence="2" id="KW-1185">Reference proteome</keyword>
<sequence length="68" mass="7752">MDSASDLIHYSYMQFVKSSTGTSDTGHKRSNYTFKAEWCRALVPVIKNRNFSILTASLSIRGAMMWKD</sequence>
<reference evidence="1 2" key="1">
    <citation type="submission" date="2015-04" db="EMBL/GenBank/DDBJ databases">
        <authorList>
            <person name="Syromyatnikov M.Y."/>
            <person name="Popov V.N."/>
        </authorList>
    </citation>
    <scope>NUCLEOTIDE SEQUENCE [LARGE SCALE GENOMIC DNA]</scope>
</reference>
<name>A0A1J1ICD7_9DIPT</name>